<comment type="caution">
    <text evidence="1">The sequence shown here is derived from an EMBL/GenBank/DDBJ whole genome shotgun (WGS) entry which is preliminary data.</text>
</comment>
<proteinExistence type="predicted"/>
<dbReference type="STRING" id="1752398.A8M32_22055"/>
<keyword evidence="2" id="KW-1185">Reference proteome</keyword>
<dbReference type="PANTHER" id="PTHR43194:SF2">
    <property type="entry name" value="PEROXISOMAL MEMBRANE PROTEIN LPX1"/>
    <property type="match status" value="1"/>
</dbReference>
<organism evidence="1 2">
    <name type="scientific">Sinorhizobium alkalisoli</name>
    <dbReference type="NCBI Taxonomy" id="1752398"/>
    <lineage>
        <taxon>Bacteria</taxon>
        <taxon>Pseudomonadati</taxon>
        <taxon>Pseudomonadota</taxon>
        <taxon>Alphaproteobacteria</taxon>
        <taxon>Hyphomicrobiales</taxon>
        <taxon>Rhizobiaceae</taxon>
        <taxon>Sinorhizobium/Ensifer group</taxon>
        <taxon>Sinorhizobium</taxon>
    </lineage>
</organism>
<dbReference type="EMBL" id="LYBW01000062">
    <property type="protein sequence ID" value="ODR89138.1"/>
    <property type="molecule type" value="Genomic_DNA"/>
</dbReference>
<reference evidence="2" key="1">
    <citation type="submission" date="2016-05" db="EMBL/GenBank/DDBJ databases">
        <authorList>
            <person name="Li Y."/>
        </authorList>
    </citation>
    <scope>NUCLEOTIDE SEQUENCE [LARGE SCALE GENOMIC DNA]</scope>
    <source>
        <strain evidence="2">YIC4027</strain>
    </source>
</reference>
<evidence type="ECO:0000313" key="2">
    <source>
        <dbReference type="Proteomes" id="UP000094342"/>
    </source>
</evidence>
<dbReference type="AlphaFoldDB" id="A0A1E3V6A9"/>
<dbReference type="Pfam" id="PF00561">
    <property type="entry name" value="Abhydrolase_1"/>
    <property type="match status" value="1"/>
</dbReference>
<sequence length="287" mass="31298">MFQEHYFRAKDGLKLYARSYGPAIGQRRSPIVCLPGLTRNSRDFHDLAVFLASPEGGAHAIVSLDYRGRGQSARDEDKSRYAIPVEAEDIVTACAHFGIDKATFIGTSRGGLILHHLAVTTPALVARAILNDIGPVIELAGLLAIRDYLNTKDGPASWAVAPDYLRTVHGPDFPILTADDWRAMAEAIYRDQNGTPIADYDPAIAAQLLDLTGESVLSPLWPQFDAFTNIPMMVVRGEHSRLLSEATVQEMARRHSGLIAVTAIGQGHAPLLHLDGLKQAIGDFVRR</sequence>
<dbReference type="OrthoDB" id="9791366at2"/>
<keyword evidence="1" id="KW-0378">Hydrolase</keyword>
<dbReference type="RefSeq" id="WP_069460538.1">
    <property type="nucleotide sequence ID" value="NZ_CP034909.1"/>
</dbReference>
<dbReference type="InterPro" id="IPR000073">
    <property type="entry name" value="AB_hydrolase_1"/>
</dbReference>
<dbReference type="InterPro" id="IPR050228">
    <property type="entry name" value="Carboxylesterase_BioH"/>
</dbReference>
<gene>
    <name evidence="1" type="ORF">A8M32_22055</name>
</gene>
<evidence type="ECO:0000313" key="1">
    <source>
        <dbReference type="EMBL" id="ODR89138.1"/>
    </source>
</evidence>
<dbReference type="Proteomes" id="UP000094342">
    <property type="component" value="Unassembled WGS sequence"/>
</dbReference>
<dbReference type="PANTHER" id="PTHR43194">
    <property type="entry name" value="HYDROLASE ALPHA/BETA FOLD FAMILY"/>
    <property type="match status" value="1"/>
</dbReference>
<protein>
    <submittedName>
        <fullName evidence="1">Hydrolase</fullName>
    </submittedName>
</protein>
<accession>A0A1E3V6A9</accession>
<dbReference type="InterPro" id="IPR029058">
    <property type="entry name" value="AB_hydrolase_fold"/>
</dbReference>
<dbReference type="Gene3D" id="3.40.50.1820">
    <property type="entry name" value="alpha/beta hydrolase"/>
    <property type="match status" value="1"/>
</dbReference>
<name>A0A1E3V6A9_9HYPH</name>
<dbReference type="SUPFAM" id="SSF53474">
    <property type="entry name" value="alpha/beta-Hydrolases"/>
    <property type="match status" value="1"/>
</dbReference>
<dbReference type="GO" id="GO:0016787">
    <property type="term" value="F:hydrolase activity"/>
    <property type="evidence" value="ECO:0007669"/>
    <property type="project" value="UniProtKB-KW"/>
</dbReference>